<accession>A0A3B1CUV2</accession>
<dbReference type="EMBL" id="UOGD01000338">
    <property type="protein sequence ID" value="VAX26430.1"/>
    <property type="molecule type" value="Genomic_DNA"/>
</dbReference>
<sequence length="400" mass="44029">MKYFQIIFINAVVTILIILAFFFLTKEKSTKVQNVSSVLIQKQNKDNFKIVSADQKVQAQQGIANSRQTIITETVKKVSPAVVGITVKEVRQIAYRTPFGDDPFFRRFFGDQVFNKEFTGLGSGAIISPDGYILTNDHVAGSADEITVTLSDGKHYPAKRIGTDITTDICLLKIDAKDLPYIPFGNSDDILIGEWVIALGNPFGLFEISDKASVTVGVISATGMNLTPVDNRYYLEMIQTDASINQGNSGGPLVNSIGQLIGMNTLIFTAQGSSGNVGIGFAIPVNKLQKVIKELKENGVFERNFWTGLRIHSIDEGIAKYYKLDDTKGVIITDIVKNSPASKAGLQVGDIIREVDGSKINNYETLKGVLQNYKTGETITLTVLRNNEYINIKMNLERRP</sequence>
<reference evidence="5" key="1">
    <citation type="submission" date="2018-06" db="EMBL/GenBank/DDBJ databases">
        <authorList>
            <person name="Zhirakovskaya E."/>
        </authorList>
    </citation>
    <scope>NUCLEOTIDE SEQUENCE</scope>
</reference>
<keyword evidence="2" id="KW-0378">Hydrolase</keyword>
<dbReference type="PRINTS" id="PR00834">
    <property type="entry name" value="PROTEASES2C"/>
</dbReference>
<dbReference type="InterPro" id="IPR009003">
    <property type="entry name" value="Peptidase_S1_PA"/>
</dbReference>
<dbReference type="SUPFAM" id="SSF50156">
    <property type="entry name" value="PDZ domain-like"/>
    <property type="match status" value="1"/>
</dbReference>
<dbReference type="PANTHER" id="PTHR43343:SF3">
    <property type="entry name" value="PROTEASE DO-LIKE 8, CHLOROPLASTIC"/>
    <property type="match status" value="1"/>
</dbReference>
<evidence type="ECO:0000256" key="3">
    <source>
        <dbReference type="SAM" id="Phobius"/>
    </source>
</evidence>
<evidence type="ECO:0000259" key="4">
    <source>
        <dbReference type="PROSITE" id="PS50106"/>
    </source>
</evidence>
<protein>
    <submittedName>
        <fullName evidence="5">HtrA protease/chaperone protein</fullName>
    </submittedName>
</protein>
<keyword evidence="1 5" id="KW-0645">Protease</keyword>
<dbReference type="InterPro" id="IPR001478">
    <property type="entry name" value="PDZ"/>
</dbReference>
<dbReference type="Gene3D" id="2.30.42.10">
    <property type="match status" value="1"/>
</dbReference>
<dbReference type="SUPFAM" id="SSF50494">
    <property type="entry name" value="Trypsin-like serine proteases"/>
    <property type="match status" value="1"/>
</dbReference>
<dbReference type="PROSITE" id="PS50106">
    <property type="entry name" value="PDZ"/>
    <property type="match status" value="1"/>
</dbReference>
<dbReference type="SMART" id="SM00228">
    <property type="entry name" value="PDZ"/>
    <property type="match status" value="1"/>
</dbReference>
<dbReference type="InterPro" id="IPR036034">
    <property type="entry name" value="PDZ_sf"/>
</dbReference>
<dbReference type="GO" id="GO:0006508">
    <property type="term" value="P:proteolysis"/>
    <property type="evidence" value="ECO:0007669"/>
    <property type="project" value="UniProtKB-KW"/>
</dbReference>
<dbReference type="PANTHER" id="PTHR43343">
    <property type="entry name" value="PEPTIDASE S12"/>
    <property type="match status" value="1"/>
</dbReference>
<dbReference type="Gene3D" id="2.40.10.120">
    <property type="match status" value="1"/>
</dbReference>
<evidence type="ECO:0000256" key="1">
    <source>
        <dbReference type="ARBA" id="ARBA00022670"/>
    </source>
</evidence>
<dbReference type="AlphaFoldDB" id="A0A3B1CUV2"/>
<proteinExistence type="predicted"/>
<feature type="transmembrane region" description="Helical" evidence="3">
    <location>
        <begin position="6"/>
        <end position="24"/>
    </location>
</feature>
<keyword evidence="3" id="KW-0472">Membrane</keyword>
<keyword evidence="3" id="KW-1133">Transmembrane helix</keyword>
<evidence type="ECO:0000256" key="2">
    <source>
        <dbReference type="ARBA" id="ARBA00022801"/>
    </source>
</evidence>
<organism evidence="5">
    <name type="scientific">hydrothermal vent metagenome</name>
    <dbReference type="NCBI Taxonomy" id="652676"/>
    <lineage>
        <taxon>unclassified sequences</taxon>
        <taxon>metagenomes</taxon>
        <taxon>ecological metagenomes</taxon>
    </lineage>
</organism>
<dbReference type="InterPro" id="IPR051201">
    <property type="entry name" value="Chloro_Bact_Ser_Proteases"/>
</dbReference>
<dbReference type="Pfam" id="PF13365">
    <property type="entry name" value="Trypsin_2"/>
    <property type="match status" value="1"/>
</dbReference>
<keyword evidence="3" id="KW-0812">Transmembrane</keyword>
<feature type="domain" description="PDZ" evidence="4">
    <location>
        <begin position="308"/>
        <end position="387"/>
    </location>
</feature>
<dbReference type="InterPro" id="IPR001940">
    <property type="entry name" value="Peptidase_S1C"/>
</dbReference>
<name>A0A3B1CUV2_9ZZZZ</name>
<dbReference type="GO" id="GO:0004252">
    <property type="term" value="F:serine-type endopeptidase activity"/>
    <property type="evidence" value="ECO:0007669"/>
    <property type="project" value="InterPro"/>
</dbReference>
<evidence type="ECO:0000313" key="5">
    <source>
        <dbReference type="EMBL" id="VAX26430.1"/>
    </source>
</evidence>
<dbReference type="Pfam" id="PF13180">
    <property type="entry name" value="PDZ_2"/>
    <property type="match status" value="1"/>
</dbReference>
<gene>
    <name evidence="5" type="ORF">MNBD_IGNAVI01-77</name>
</gene>